<keyword evidence="2" id="KW-0081">Bacteriolytic enzyme</keyword>
<dbReference type="SUPFAM" id="SSF53955">
    <property type="entry name" value="Lysozyme-like"/>
    <property type="match status" value="1"/>
</dbReference>
<dbReference type="Proteomes" id="UP000077202">
    <property type="component" value="Unassembled WGS sequence"/>
</dbReference>
<keyword evidence="3" id="KW-1133">Transmembrane helix</keyword>
<reference evidence="4" key="1">
    <citation type="submission" date="2016-03" db="EMBL/GenBank/DDBJ databases">
        <title>Mechanisms controlling the formation of the plant cell surface in tip-growing cells are functionally conserved among land plants.</title>
        <authorList>
            <person name="Honkanen S."/>
            <person name="Jones V.A."/>
            <person name="Morieri G."/>
            <person name="Champion C."/>
            <person name="Hetherington A.J."/>
            <person name="Kelly S."/>
            <person name="Saint-Marcoux D."/>
            <person name="Proust H."/>
            <person name="Prescott H."/>
            <person name="Dolan L."/>
        </authorList>
    </citation>
    <scope>NUCLEOTIDE SEQUENCE [LARGE SCALE GENOMIC DNA]</scope>
    <source>
        <tissue evidence="4">Whole gametophyte</tissue>
    </source>
</reference>
<sequence length="293" mass="32717">MGRVGLKRPRNAVASWSEECVVGRLGGKGRRGRDMMSIITKREAANHIVQRKCLDPNVKIFSQSRLSSSNRIMARLNVHLVLLVALAAVFTPSVIAGRHSGLIRQPVHKHLDSRHFIPRTWGVGLRLLCIPDVSQILEDHEGRHKCAYDHTSGYRAVGVAYNLDDDVDQRKSELSTLLADYEKVYKGEDCLNNLQITALLALDAQRALDRAAENVKPLDDFCCSVQAVFADVQHSVGSADKFPNDDLETFIEKAALKEYKSAAHALERTQWCSAEENKRRCDDNLEVLSQGCD</sequence>
<dbReference type="GO" id="GO:0031640">
    <property type="term" value="P:killing of cells of another organism"/>
    <property type="evidence" value="ECO:0007669"/>
    <property type="project" value="UniProtKB-KW"/>
</dbReference>
<evidence type="ECO:0000313" key="5">
    <source>
        <dbReference type="Proteomes" id="UP000077202"/>
    </source>
</evidence>
<dbReference type="InterPro" id="IPR052619">
    <property type="entry name" value="Phage_lysozyme-like"/>
</dbReference>
<organism evidence="4 5">
    <name type="scientific">Marchantia polymorpha subsp. ruderalis</name>
    <dbReference type="NCBI Taxonomy" id="1480154"/>
    <lineage>
        <taxon>Eukaryota</taxon>
        <taxon>Viridiplantae</taxon>
        <taxon>Streptophyta</taxon>
        <taxon>Embryophyta</taxon>
        <taxon>Marchantiophyta</taxon>
        <taxon>Marchantiopsida</taxon>
        <taxon>Marchantiidae</taxon>
        <taxon>Marchantiales</taxon>
        <taxon>Marchantiaceae</taxon>
        <taxon>Marchantia</taxon>
    </lineage>
</organism>
<proteinExistence type="predicted"/>
<keyword evidence="1" id="KW-0929">Antimicrobial</keyword>
<dbReference type="EMBL" id="LVLJ01000985">
    <property type="protein sequence ID" value="OAE31755.1"/>
    <property type="molecule type" value="Genomic_DNA"/>
</dbReference>
<keyword evidence="3" id="KW-0472">Membrane</keyword>
<dbReference type="InterPro" id="IPR023347">
    <property type="entry name" value="Lysozyme_dom_sf"/>
</dbReference>
<dbReference type="Gene3D" id="1.10.530.40">
    <property type="match status" value="1"/>
</dbReference>
<keyword evidence="5" id="KW-1185">Reference proteome</keyword>
<keyword evidence="3" id="KW-0812">Transmembrane</keyword>
<dbReference type="PANTHER" id="PTHR37406:SF1">
    <property type="entry name" value="T4-TYPE LYSOZYME 1-RELATED"/>
    <property type="match status" value="1"/>
</dbReference>
<dbReference type="AlphaFoldDB" id="A0A176WHH7"/>
<dbReference type="InterPro" id="IPR023346">
    <property type="entry name" value="Lysozyme-like_dom_sf"/>
</dbReference>
<protein>
    <submittedName>
        <fullName evidence="4">Uncharacterized protein</fullName>
    </submittedName>
</protein>
<evidence type="ECO:0000256" key="3">
    <source>
        <dbReference type="SAM" id="Phobius"/>
    </source>
</evidence>
<evidence type="ECO:0000256" key="1">
    <source>
        <dbReference type="ARBA" id="ARBA00022529"/>
    </source>
</evidence>
<name>A0A176WHH7_MARPO</name>
<evidence type="ECO:0000256" key="2">
    <source>
        <dbReference type="ARBA" id="ARBA00022638"/>
    </source>
</evidence>
<feature type="transmembrane region" description="Helical" evidence="3">
    <location>
        <begin position="76"/>
        <end position="95"/>
    </location>
</feature>
<gene>
    <name evidence="4" type="ORF">AXG93_4874s1180</name>
</gene>
<comment type="caution">
    <text evidence="4">The sequence shown here is derived from an EMBL/GenBank/DDBJ whole genome shotgun (WGS) entry which is preliminary data.</text>
</comment>
<accession>A0A176WHH7</accession>
<evidence type="ECO:0000313" key="4">
    <source>
        <dbReference type="EMBL" id="OAE31755.1"/>
    </source>
</evidence>
<dbReference type="GO" id="GO:0042742">
    <property type="term" value="P:defense response to bacterium"/>
    <property type="evidence" value="ECO:0007669"/>
    <property type="project" value="UniProtKB-KW"/>
</dbReference>
<dbReference type="GO" id="GO:0003796">
    <property type="term" value="F:lysozyme activity"/>
    <property type="evidence" value="ECO:0007669"/>
    <property type="project" value="InterPro"/>
</dbReference>
<dbReference type="PANTHER" id="PTHR37406">
    <property type="entry name" value="T4-TYPE LYSOZYME 1-RELATED"/>
    <property type="match status" value="1"/>
</dbReference>